<proteinExistence type="predicted"/>
<keyword evidence="5" id="KW-0677">Repeat</keyword>
<feature type="region of interest" description="Disordered" evidence="8">
    <location>
        <begin position="168"/>
        <end position="191"/>
    </location>
</feature>
<keyword evidence="6" id="KW-0862">Zinc</keyword>
<evidence type="ECO:0000256" key="2">
    <source>
        <dbReference type="ARBA" id="ARBA00004496"/>
    </source>
</evidence>
<gene>
    <name evidence="9" type="ORF">CCAP1982_LOCUS21856</name>
</gene>
<dbReference type="OrthoDB" id="6250593at2759"/>
<evidence type="ECO:0000256" key="7">
    <source>
        <dbReference type="ARBA" id="ARBA00023136"/>
    </source>
</evidence>
<name>A0A811VEP9_CERCA</name>
<dbReference type="EMBL" id="CAJHJT010000056">
    <property type="protein sequence ID" value="CAD7013836.1"/>
    <property type="molecule type" value="Genomic_DNA"/>
</dbReference>
<evidence type="ECO:0000256" key="6">
    <source>
        <dbReference type="ARBA" id="ARBA00022771"/>
    </source>
</evidence>
<dbReference type="PANTHER" id="PTHR15135">
    <property type="entry name" value="STAC"/>
    <property type="match status" value="1"/>
</dbReference>
<dbReference type="Proteomes" id="UP000606786">
    <property type="component" value="Unassembled WGS sequence"/>
</dbReference>
<evidence type="ECO:0000256" key="3">
    <source>
        <dbReference type="ARBA" id="ARBA00022475"/>
    </source>
</evidence>
<protein>
    <submittedName>
        <fullName evidence="9">(Mediterranean fruit fly) hypothetical protein</fullName>
    </submittedName>
</protein>
<reference evidence="9" key="1">
    <citation type="submission" date="2020-11" db="EMBL/GenBank/DDBJ databases">
        <authorList>
            <person name="Whitehead M."/>
        </authorList>
    </citation>
    <scope>NUCLEOTIDE SEQUENCE</scope>
    <source>
        <strain evidence="9">EGII</strain>
    </source>
</reference>
<keyword evidence="10" id="KW-1185">Reference proteome</keyword>
<dbReference type="PANTHER" id="PTHR15135:SF7">
    <property type="entry name" value="STAC-LIKE, ISOFORM J"/>
    <property type="match status" value="1"/>
</dbReference>
<comment type="subcellular location">
    <subcellularLocation>
        <location evidence="1">Cell membrane</location>
    </subcellularLocation>
    <subcellularLocation>
        <location evidence="2">Cytoplasm</location>
    </subcellularLocation>
</comment>
<keyword evidence="3" id="KW-1003">Cell membrane</keyword>
<dbReference type="GO" id="GO:0005886">
    <property type="term" value="C:plasma membrane"/>
    <property type="evidence" value="ECO:0007669"/>
    <property type="project" value="UniProtKB-SubCell"/>
</dbReference>
<keyword evidence="6" id="KW-0479">Metal-binding</keyword>
<organism evidence="9 10">
    <name type="scientific">Ceratitis capitata</name>
    <name type="common">Mediterranean fruit fly</name>
    <name type="synonym">Tephritis capitata</name>
    <dbReference type="NCBI Taxonomy" id="7213"/>
    <lineage>
        <taxon>Eukaryota</taxon>
        <taxon>Metazoa</taxon>
        <taxon>Ecdysozoa</taxon>
        <taxon>Arthropoda</taxon>
        <taxon>Hexapoda</taxon>
        <taxon>Insecta</taxon>
        <taxon>Pterygota</taxon>
        <taxon>Neoptera</taxon>
        <taxon>Endopterygota</taxon>
        <taxon>Diptera</taxon>
        <taxon>Brachycera</taxon>
        <taxon>Muscomorpha</taxon>
        <taxon>Tephritoidea</taxon>
        <taxon>Tephritidae</taxon>
        <taxon>Ceratitis</taxon>
        <taxon>Ceratitis</taxon>
    </lineage>
</organism>
<evidence type="ECO:0000313" key="10">
    <source>
        <dbReference type="Proteomes" id="UP000606786"/>
    </source>
</evidence>
<keyword evidence="6" id="KW-0863">Zinc-finger</keyword>
<comment type="caution">
    <text evidence="9">The sequence shown here is derived from an EMBL/GenBank/DDBJ whole genome shotgun (WGS) entry which is preliminary data.</text>
</comment>
<dbReference type="GO" id="GO:0003009">
    <property type="term" value="P:skeletal muscle contraction"/>
    <property type="evidence" value="ECO:0007669"/>
    <property type="project" value="TreeGrafter"/>
</dbReference>
<dbReference type="GO" id="GO:1903078">
    <property type="term" value="P:positive regulation of protein localization to plasma membrane"/>
    <property type="evidence" value="ECO:0007669"/>
    <property type="project" value="TreeGrafter"/>
</dbReference>
<sequence>MFCSNFVAQWTAGSSSQPLRPNEDGSHHLQEYTYKKITACDVCSQILREFTDIDQVYRVLKQKQQQKIGEFKSANITASTTGTGVIAAGADKSVQGSNKTDGPDIQIMNVPDYPERTGIIGGPGSSSSTGGLSAIAATAVAAAQRAGRGVRPPPVPVPILGVQLQQQELAQQRSGGLPVPQQDVSSSSGPP</sequence>
<dbReference type="GO" id="GO:0008270">
    <property type="term" value="F:zinc ion binding"/>
    <property type="evidence" value="ECO:0007669"/>
    <property type="project" value="UniProtKB-KW"/>
</dbReference>
<keyword evidence="7" id="KW-0472">Membrane</keyword>
<dbReference type="AlphaFoldDB" id="A0A811VEP9"/>
<dbReference type="GO" id="GO:0005737">
    <property type="term" value="C:cytoplasm"/>
    <property type="evidence" value="ECO:0007669"/>
    <property type="project" value="UniProtKB-SubCell"/>
</dbReference>
<evidence type="ECO:0000256" key="1">
    <source>
        <dbReference type="ARBA" id="ARBA00004236"/>
    </source>
</evidence>
<evidence type="ECO:0000256" key="4">
    <source>
        <dbReference type="ARBA" id="ARBA00022490"/>
    </source>
</evidence>
<evidence type="ECO:0000313" key="9">
    <source>
        <dbReference type="EMBL" id="CAD7013836.1"/>
    </source>
</evidence>
<keyword evidence="4" id="KW-0963">Cytoplasm</keyword>
<accession>A0A811VEP9</accession>
<evidence type="ECO:0000256" key="8">
    <source>
        <dbReference type="SAM" id="MobiDB-lite"/>
    </source>
</evidence>
<evidence type="ECO:0000256" key="5">
    <source>
        <dbReference type="ARBA" id="ARBA00022737"/>
    </source>
</evidence>
<feature type="compositionally biased region" description="Polar residues" evidence="8">
    <location>
        <begin position="182"/>
        <end position="191"/>
    </location>
</feature>
<dbReference type="InterPro" id="IPR039688">
    <property type="entry name" value="STAC1/2/3"/>
</dbReference>